<accession>A0A1H1ZBE5</accession>
<protein>
    <submittedName>
        <fullName evidence="8">Putative flippase GtrA (Transmembrane translocase of bactoprenol-linked glucose)</fullName>
    </submittedName>
</protein>
<keyword evidence="4 6" id="KW-1133">Transmembrane helix</keyword>
<evidence type="ECO:0000259" key="7">
    <source>
        <dbReference type="Pfam" id="PF04138"/>
    </source>
</evidence>
<sequence length="123" mass="14035">MSTFIKAQASSIIATLFDFLTTIVCKEFFYFWYVIASLLGTIVGGVTNFALGRNWVFNRKEKKIPMQVLKYLIIWNGNLLLSTLGVFIVTHYLGLSYIISKIIVSVTVGVTYNYLLQKRFVFA</sequence>
<evidence type="ECO:0000256" key="2">
    <source>
        <dbReference type="ARBA" id="ARBA00009399"/>
    </source>
</evidence>
<evidence type="ECO:0000313" key="9">
    <source>
        <dbReference type="Proteomes" id="UP000199679"/>
    </source>
</evidence>
<proteinExistence type="inferred from homology"/>
<comment type="similarity">
    <text evidence="2">Belongs to the GtrA family.</text>
</comment>
<dbReference type="AlphaFoldDB" id="A0A1H1ZBE5"/>
<dbReference type="EMBL" id="LT629740">
    <property type="protein sequence ID" value="SDT30953.1"/>
    <property type="molecule type" value="Genomic_DNA"/>
</dbReference>
<evidence type="ECO:0000313" key="8">
    <source>
        <dbReference type="EMBL" id="SDT30953.1"/>
    </source>
</evidence>
<dbReference type="Pfam" id="PF04138">
    <property type="entry name" value="GtrA_DPMS_TM"/>
    <property type="match status" value="1"/>
</dbReference>
<keyword evidence="3 6" id="KW-0812">Transmembrane</keyword>
<feature type="transmembrane region" description="Helical" evidence="6">
    <location>
        <begin position="30"/>
        <end position="51"/>
    </location>
</feature>
<name>A0A1H1ZBE5_MUCMA</name>
<evidence type="ECO:0000256" key="5">
    <source>
        <dbReference type="ARBA" id="ARBA00023136"/>
    </source>
</evidence>
<keyword evidence="9" id="KW-1185">Reference proteome</keyword>
<dbReference type="STRING" id="652787.SAMN05216490_3042"/>
<evidence type="ECO:0000256" key="1">
    <source>
        <dbReference type="ARBA" id="ARBA00004141"/>
    </source>
</evidence>
<evidence type="ECO:0000256" key="3">
    <source>
        <dbReference type="ARBA" id="ARBA00022692"/>
    </source>
</evidence>
<feature type="transmembrane region" description="Helical" evidence="6">
    <location>
        <begin position="98"/>
        <end position="116"/>
    </location>
</feature>
<dbReference type="GO" id="GO:0000271">
    <property type="term" value="P:polysaccharide biosynthetic process"/>
    <property type="evidence" value="ECO:0007669"/>
    <property type="project" value="InterPro"/>
</dbReference>
<dbReference type="RefSeq" id="WP_091374508.1">
    <property type="nucleotide sequence ID" value="NZ_LT629740.1"/>
</dbReference>
<reference evidence="8 9" key="1">
    <citation type="submission" date="2016-10" db="EMBL/GenBank/DDBJ databases">
        <authorList>
            <person name="de Groot N.N."/>
        </authorList>
    </citation>
    <scope>NUCLEOTIDE SEQUENCE [LARGE SCALE GENOMIC DNA]</scope>
    <source>
        <strain evidence="8 9">MP1X4</strain>
    </source>
</reference>
<evidence type="ECO:0000256" key="4">
    <source>
        <dbReference type="ARBA" id="ARBA00022989"/>
    </source>
</evidence>
<dbReference type="PANTHER" id="PTHR38459">
    <property type="entry name" value="PROPHAGE BACTOPRENOL-LINKED GLUCOSE TRANSLOCASE HOMOLOG"/>
    <property type="match status" value="1"/>
</dbReference>
<dbReference type="GO" id="GO:0005886">
    <property type="term" value="C:plasma membrane"/>
    <property type="evidence" value="ECO:0007669"/>
    <property type="project" value="TreeGrafter"/>
</dbReference>
<feature type="transmembrane region" description="Helical" evidence="6">
    <location>
        <begin position="72"/>
        <end position="92"/>
    </location>
</feature>
<organism evidence="8 9">
    <name type="scientific">Mucilaginibacter mallensis</name>
    <dbReference type="NCBI Taxonomy" id="652787"/>
    <lineage>
        <taxon>Bacteria</taxon>
        <taxon>Pseudomonadati</taxon>
        <taxon>Bacteroidota</taxon>
        <taxon>Sphingobacteriia</taxon>
        <taxon>Sphingobacteriales</taxon>
        <taxon>Sphingobacteriaceae</taxon>
        <taxon>Mucilaginibacter</taxon>
    </lineage>
</organism>
<dbReference type="InterPro" id="IPR007267">
    <property type="entry name" value="GtrA_DPMS_TM"/>
</dbReference>
<dbReference type="InterPro" id="IPR051401">
    <property type="entry name" value="GtrA_CellWall_Glycosyl"/>
</dbReference>
<comment type="subcellular location">
    <subcellularLocation>
        <location evidence="1">Membrane</location>
        <topology evidence="1">Multi-pass membrane protein</topology>
    </subcellularLocation>
</comment>
<dbReference type="PANTHER" id="PTHR38459:SF1">
    <property type="entry name" value="PROPHAGE BACTOPRENOL-LINKED GLUCOSE TRANSLOCASE HOMOLOG"/>
    <property type="match status" value="1"/>
</dbReference>
<evidence type="ECO:0000256" key="6">
    <source>
        <dbReference type="SAM" id="Phobius"/>
    </source>
</evidence>
<gene>
    <name evidence="8" type="ORF">SAMN05216490_3042</name>
</gene>
<keyword evidence="5 6" id="KW-0472">Membrane</keyword>
<feature type="domain" description="GtrA/DPMS transmembrane" evidence="7">
    <location>
        <begin position="12"/>
        <end position="122"/>
    </location>
</feature>
<dbReference type="OrthoDB" id="961506at2"/>
<dbReference type="Proteomes" id="UP000199679">
    <property type="component" value="Chromosome I"/>
</dbReference>